<comment type="caution">
    <text evidence="2">The sequence shown here is derived from an EMBL/GenBank/DDBJ whole genome shotgun (WGS) entry which is preliminary data.</text>
</comment>
<accession>A0ABV2V949</accession>
<protein>
    <submittedName>
        <fullName evidence="2">DUF6571 family protein</fullName>
    </submittedName>
</protein>
<feature type="domain" description="DUF6571" evidence="1">
    <location>
        <begin position="141"/>
        <end position="693"/>
    </location>
</feature>
<gene>
    <name evidence="2" type="ORF">ABZZ21_38500</name>
</gene>
<name>A0ABV2V949_9ACTN</name>
<evidence type="ECO:0000313" key="2">
    <source>
        <dbReference type="EMBL" id="MET9850337.1"/>
    </source>
</evidence>
<dbReference type="Pfam" id="PF20211">
    <property type="entry name" value="DUF6571"/>
    <property type="match status" value="1"/>
</dbReference>
<dbReference type="EMBL" id="JBEXPZ010000070">
    <property type="protein sequence ID" value="MET9850337.1"/>
    <property type="molecule type" value="Genomic_DNA"/>
</dbReference>
<organism evidence="2 3">
    <name type="scientific">Streptomyces ossamyceticus</name>
    <dbReference type="NCBI Taxonomy" id="249581"/>
    <lineage>
        <taxon>Bacteria</taxon>
        <taxon>Bacillati</taxon>
        <taxon>Actinomycetota</taxon>
        <taxon>Actinomycetes</taxon>
        <taxon>Kitasatosporales</taxon>
        <taxon>Streptomycetaceae</taxon>
        <taxon>Streptomyces</taxon>
    </lineage>
</organism>
<reference evidence="2 3" key="1">
    <citation type="submission" date="2024-06" db="EMBL/GenBank/DDBJ databases">
        <title>The Natural Products Discovery Center: Release of the First 8490 Sequenced Strains for Exploring Actinobacteria Biosynthetic Diversity.</title>
        <authorList>
            <person name="Kalkreuter E."/>
            <person name="Kautsar S.A."/>
            <person name="Yang D."/>
            <person name="Bader C.D."/>
            <person name="Teijaro C.N."/>
            <person name="Fluegel L."/>
            <person name="Davis C.M."/>
            <person name="Simpson J.R."/>
            <person name="Lauterbach L."/>
            <person name="Steele A.D."/>
            <person name="Gui C."/>
            <person name="Meng S."/>
            <person name="Li G."/>
            <person name="Viehrig K."/>
            <person name="Ye F."/>
            <person name="Su P."/>
            <person name="Kiefer A.F."/>
            <person name="Nichols A."/>
            <person name="Cepeda A.J."/>
            <person name="Yan W."/>
            <person name="Fan B."/>
            <person name="Jiang Y."/>
            <person name="Adhikari A."/>
            <person name="Zheng C.-J."/>
            <person name="Schuster L."/>
            <person name="Cowan T.M."/>
            <person name="Smanski M.J."/>
            <person name="Chevrette M.G."/>
            <person name="De Carvalho L.P.S."/>
            <person name="Shen B."/>
        </authorList>
    </citation>
    <scope>NUCLEOTIDE SEQUENCE [LARGE SCALE GENOMIC DNA]</scope>
    <source>
        <strain evidence="2 3">NPDC006434</strain>
    </source>
</reference>
<proteinExistence type="predicted"/>
<dbReference type="InterPro" id="IPR046701">
    <property type="entry name" value="DUF6571"/>
</dbReference>
<dbReference type="Proteomes" id="UP001550210">
    <property type="component" value="Unassembled WGS sequence"/>
</dbReference>
<dbReference type="RefSeq" id="WP_355403457.1">
    <property type="nucleotide sequence ID" value="NZ_JBEXPZ010000070.1"/>
</dbReference>
<evidence type="ECO:0000259" key="1">
    <source>
        <dbReference type="Pfam" id="PF20211"/>
    </source>
</evidence>
<sequence length="765" mass="83270">MDLDALRFASFKLLDDAIEDWSTTVRNLAELKEAADKGLRGAANKANWTGENATVSKEFIGKTAGEFEDAHTQAESIRNILRDTRGELQGYQDKLQAAISRGLKKNLTVTSTQGGGFTVTMNIHPDRAAKGTTVPEHDAKDVTALRDEVQKILDGATESDNSASRVLKALVDQTELGFSDASYKNRDSAADALKRADDLAKLAKKNPEDLTEREFDRLNDGLKKYANDDLFAAEFATSLGARGTLDFWAGINDPNGPRDLRIGRSDQFDELQKNLSLTLANASQSDTVGMTEWKNTMVGLVDKPVSREGVYAIGGQVMSNLMRWGDFDDKFLHRYGDKLIETEKKFTGNGRHGAWQPLGMDPMLNHTGTDSGWDPMTGYLKALSNNPDAATQFLNDTFVTKNEDHDFTEEKGGKEVKRSLTNFDYLFEERDWPQELDSKGEDSIAGRNNLAMAIEAATTGHPAGEMPTVDTPPHNAAQAKLMESLVTSISEDPGRLTDHGYMSDSVGQITSEYLADINRATADAAPGNDSITRLFPIAGVPAELDHKDVTRFLVSLGQNPEGYAAVEVGQKTYMARLMDHHLNPDLPESQRYEQGAETTVREIARRSGEIGGTLGIGRTEAVLGPGNEQDGDFEYEVTQEKNLIAGTVGLGVAVGTSFIATPAVGAGVGAAAGTVTSLVLEQFYKDSEPEFRKELGSDIAERWENTKDANTAMSHNAAVAAADAHRSPYADQVEEWTRMGTQDGFNDASTAGHHMARDLETEIPD</sequence>
<evidence type="ECO:0000313" key="3">
    <source>
        <dbReference type="Proteomes" id="UP001550210"/>
    </source>
</evidence>
<keyword evidence="3" id="KW-1185">Reference proteome</keyword>